<name>A0A544TNY6_9BACI</name>
<evidence type="ECO:0000313" key="2">
    <source>
        <dbReference type="Proteomes" id="UP000316626"/>
    </source>
</evidence>
<dbReference type="RefSeq" id="WP_166462453.1">
    <property type="nucleotide sequence ID" value="NZ_VDGI01000016.1"/>
</dbReference>
<protein>
    <submittedName>
        <fullName evidence="1">Uncharacterized protein</fullName>
    </submittedName>
</protein>
<organism evidence="1 2">
    <name type="scientific">Psychrobacillus vulpis</name>
    <dbReference type="NCBI Taxonomy" id="2325572"/>
    <lineage>
        <taxon>Bacteria</taxon>
        <taxon>Bacillati</taxon>
        <taxon>Bacillota</taxon>
        <taxon>Bacilli</taxon>
        <taxon>Bacillales</taxon>
        <taxon>Bacillaceae</taxon>
        <taxon>Psychrobacillus</taxon>
    </lineage>
</organism>
<reference evidence="1 2" key="1">
    <citation type="submission" date="2019-06" db="EMBL/GenBank/DDBJ databases">
        <title>Psychrobacillus vulpis sp. nov., a new species isolated from feces of a red fox that inhabits in The Tablas de Daimiel Natural Park, Albacete, Spain.</title>
        <authorList>
            <person name="Rodriguez M."/>
            <person name="Reina J.C."/>
            <person name="Bejar V."/>
            <person name="Llamas I."/>
        </authorList>
    </citation>
    <scope>NUCLEOTIDE SEQUENCE [LARGE SCALE GENOMIC DNA]</scope>
    <source>
        <strain evidence="1 2">Z8</strain>
    </source>
</reference>
<gene>
    <name evidence="1" type="ORF">FG384_14325</name>
</gene>
<accession>A0A544TNY6</accession>
<evidence type="ECO:0000313" key="1">
    <source>
        <dbReference type="EMBL" id="TQR19176.1"/>
    </source>
</evidence>
<dbReference type="Proteomes" id="UP000316626">
    <property type="component" value="Unassembled WGS sequence"/>
</dbReference>
<comment type="caution">
    <text evidence="1">The sequence shown here is derived from an EMBL/GenBank/DDBJ whole genome shotgun (WGS) entry which is preliminary data.</text>
</comment>
<sequence length="280" mass="30556">MRLTVLWIKQCNFQTGLDLAGLIPGVGEIAEGVNGIIYSFRGDATNAALSFGAMIPFLGWASTGGKFAKKGNDLYQARNVVSTEKMESVYSPIYQDVVNSPLGKTQSQLDILSNTRYQFGTPNALTFSMPSVKTDIPTTIKSGDAEVKTEIKKVEIETKGTGKAAIKQNEVTTYKDFVDRSVVGDNLEGHEVWQHANLKANGLATNRLSTEASKNNPVIALEREQHKLINKAQRGVDATNQLPLDNITSNSKILRDAGISEDIVNDITNKALNHMKNTLE</sequence>
<dbReference type="EMBL" id="VDGI01000016">
    <property type="protein sequence ID" value="TQR19176.1"/>
    <property type="molecule type" value="Genomic_DNA"/>
</dbReference>
<keyword evidence="2" id="KW-1185">Reference proteome</keyword>
<proteinExistence type="predicted"/>
<dbReference type="AlphaFoldDB" id="A0A544TNY6"/>
<dbReference type="CDD" id="cd20745">
    <property type="entry name" value="FIX_RhsA_AHH_HNH-like"/>
    <property type="match status" value="1"/>
</dbReference>